<sequence length="112" mass="12804">MLSKLLIIFILSAFFLVSPVLYASEVYSNNEADSSKNVNEIINENIKESTDSFIKNTSEDLKIYAIKETEKTKKSFIKSITENIKFDEIGKNIQTNIRNMFSSLLESIKNLI</sequence>
<dbReference type="EMBL" id="PCXU01000018">
    <property type="protein sequence ID" value="PIR43559.1"/>
    <property type="molecule type" value="Genomic_DNA"/>
</dbReference>
<name>A0A2H0RAK8_UNCKA</name>
<keyword evidence="1" id="KW-0732">Signal</keyword>
<protein>
    <recommendedName>
        <fullName evidence="4">DUF5667 domain-containing protein</fullName>
    </recommendedName>
</protein>
<accession>A0A2H0RAK8</accession>
<feature type="chain" id="PRO_5013863542" description="DUF5667 domain-containing protein" evidence="1">
    <location>
        <begin position="24"/>
        <end position="112"/>
    </location>
</feature>
<gene>
    <name evidence="2" type="ORF">COV24_01920</name>
</gene>
<dbReference type="Proteomes" id="UP000230214">
    <property type="component" value="Unassembled WGS sequence"/>
</dbReference>
<organism evidence="2 3">
    <name type="scientific">candidate division WWE3 bacterium CG10_big_fil_rev_8_21_14_0_10_32_10</name>
    <dbReference type="NCBI Taxonomy" id="1975090"/>
    <lineage>
        <taxon>Bacteria</taxon>
        <taxon>Katanobacteria</taxon>
    </lineage>
</organism>
<evidence type="ECO:0000313" key="2">
    <source>
        <dbReference type="EMBL" id="PIR43559.1"/>
    </source>
</evidence>
<evidence type="ECO:0000313" key="3">
    <source>
        <dbReference type="Proteomes" id="UP000230214"/>
    </source>
</evidence>
<proteinExistence type="predicted"/>
<comment type="caution">
    <text evidence="2">The sequence shown here is derived from an EMBL/GenBank/DDBJ whole genome shotgun (WGS) entry which is preliminary data.</text>
</comment>
<dbReference type="AlphaFoldDB" id="A0A2H0RAK8"/>
<feature type="signal peptide" evidence="1">
    <location>
        <begin position="1"/>
        <end position="23"/>
    </location>
</feature>
<evidence type="ECO:0000256" key="1">
    <source>
        <dbReference type="SAM" id="SignalP"/>
    </source>
</evidence>
<reference evidence="2 3" key="1">
    <citation type="submission" date="2017-09" db="EMBL/GenBank/DDBJ databases">
        <title>Depth-based differentiation of microbial function through sediment-hosted aquifers and enrichment of novel symbionts in the deep terrestrial subsurface.</title>
        <authorList>
            <person name="Probst A.J."/>
            <person name="Ladd B."/>
            <person name="Jarett J.K."/>
            <person name="Geller-Mcgrath D.E."/>
            <person name="Sieber C.M."/>
            <person name="Emerson J.B."/>
            <person name="Anantharaman K."/>
            <person name="Thomas B.C."/>
            <person name="Malmstrom R."/>
            <person name="Stieglmeier M."/>
            <person name="Klingl A."/>
            <person name="Woyke T."/>
            <person name="Ryan C.M."/>
            <person name="Banfield J.F."/>
        </authorList>
    </citation>
    <scope>NUCLEOTIDE SEQUENCE [LARGE SCALE GENOMIC DNA]</scope>
    <source>
        <strain evidence="2">CG10_big_fil_rev_8_21_14_0_10_32_10</strain>
    </source>
</reference>
<evidence type="ECO:0008006" key="4">
    <source>
        <dbReference type="Google" id="ProtNLM"/>
    </source>
</evidence>